<organism evidence="3 5">
    <name type="scientific">Uruburuella suis</name>
    <dbReference type="NCBI Taxonomy" id="252130"/>
    <lineage>
        <taxon>Bacteria</taxon>
        <taxon>Pseudomonadati</taxon>
        <taxon>Pseudomonadota</taxon>
        <taxon>Betaproteobacteria</taxon>
        <taxon>Neisseriales</taxon>
        <taxon>Neisseriaceae</taxon>
        <taxon>Uruburuella</taxon>
    </lineage>
</organism>
<reference evidence="3" key="3">
    <citation type="journal article" date="2022" name="Res Sq">
        <title>Evolution of multicellular longitudinally dividing oral cavity symbionts (Neisseriaceae).</title>
        <authorList>
            <person name="Nyongesa S."/>
            <person name="Weber P."/>
            <person name="Bernet E."/>
            <person name="Pullido F."/>
            <person name="Nieckarz M."/>
            <person name="Delaby M."/>
            <person name="Nieves C."/>
            <person name="Viehboeck T."/>
            <person name="Krause N."/>
            <person name="Rivera-Millot A."/>
            <person name="Nakamura A."/>
            <person name="Vischer N."/>
            <person name="VanNieuwenhze M."/>
            <person name="Brun Y."/>
            <person name="Cava F."/>
            <person name="Bulgheresi S."/>
            <person name="Veyrier F."/>
        </authorList>
    </citation>
    <scope>NUCLEOTIDE SEQUENCE</scope>
    <source>
        <strain evidence="3">1258/02</strain>
    </source>
</reference>
<dbReference type="PANTHER" id="PTHR42103:SF2">
    <property type="entry name" value="AB HYDROLASE-1 DOMAIN-CONTAINING PROTEIN"/>
    <property type="match status" value="1"/>
</dbReference>
<feature type="domain" description="Serine aminopeptidase S33" evidence="1">
    <location>
        <begin position="42"/>
        <end position="148"/>
    </location>
</feature>
<evidence type="ECO:0000313" key="3">
    <source>
        <dbReference type="EMBL" id="UOO78515.1"/>
    </source>
</evidence>
<dbReference type="EMBL" id="SLXE01000005">
    <property type="protein sequence ID" value="TCP07906.1"/>
    <property type="molecule type" value="Genomic_DNA"/>
</dbReference>
<dbReference type="PANTHER" id="PTHR42103">
    <property type="entry name" value="ALPHA/BETA-HYDROLASES SUPERFAMILY PROTEIN"/>
    <property type="match status" value="1"/>
</dbReference>
<dbReference type="InterPro" id="IPR029058">
    <property type="entry name" value="AB_hydrolase_fold"/>
</dbReference>
<keyword evidence="4" id="KW-1185">Reference proteome</keyword>
<dbReference type="RefSeq" id="WP_132952993.1">
    <property type="nucleotide sequence ID" value="NZ_CALJUB010000044.1"/>
</dbReference>
<keyword evidence="3" id="KW-0378">Hydrolase</keyword>
<accession>A0AAE9GR82</accession>
<name>A0AAE9GR82_9NEIS</name>
<dbReference type="SUPFAM" id="SSF53474">
    <property type="entry name" value="alpha/beta-Hydrolases"/>
    <property type="match status" value="1"/>
</dbReference>
<evidence type="ECO:0000313" key="5">
    <source>
        <dbReference type="Proteomes" id="UP000829756"/>
    </source>
</evidence>
<gene>
    <name evidence="2" type="ORF">EV680_10528</name>
    <name evidence="3" type="ORF">LVJ78_07255</name>
</gene>
<dbReference type="Gene3D" id="3.40.50.1820">
    <property type="entry name" value="alpha/beta hydrolase"/>
    <property type="match status" value="1"/>
</dbReference>
<reference evidence="2 4" key="1">
    <citation type="submission" date="2019-03" db="EMBL/GenBank/DDBJ databases">
        <title>Genomic Encyclopedia of Type Strains, Phase IV (KMG-IV): sequencing the most valuable type-strain genomes for metagenomic binning, comparative biology and taxonomic classification.</title>
        <authorList>
            <person name="Goeker M."/>
        </authorList>
    </citation>
    <scope>NUCLEOTIDE SEQUENCE [LARGE SCALE GENOMIC DNA]</scope>
    <source>
        <strain evidence="2 4">DSM 17474</strain>
    </source>
</reference>
<evidence type="ECO:0000259" key="1">
    <source>
        <dbReference type="Pfam" id="PF12146"/>
    </source>
</evidence>
<evidence type="ECO:0000313" key="4">
    <source>
        <dbReference type="Proteomes" id="UP000294721"/>
    </source>
</evidence>
<reference evidence="3" key="2">
    <citation type="submission" date="2021-12" db="EMBL/GenBank/DDBJ databases">
        <authorList>
            <person name="Veyrier F.J."/>
        </authorList>
    </citation>
    <scope>NUCLEOTIDE SEQUENCE</scope>
    <source>
        <strain evidence="3">1258/02</strain>
    </source>
</reference>
<dbReference type="Pfam" id="PF12146">
    <property type="entry name" value="Hydrolase_4"/>
    <property type="match status" value="1"/>
</dbReference>
<evidence type="ECO:0000313" key="2">
    <source>
        <dbReference type="EMBL" id="TCP07906.1"/>
    </source>
</evidence>
<dbReference type="Proteomes" id="UP000829756">
    <property type="component" value="Chromosome"/>
</dbReference>
<protein>
    <submittedName>
        <fullName evidence="3">Alpha/beta fold hydrolase</fullName>
    </submittedName>
</protein>
<dbReference type="AlphaFoldDB" id="A0AAE9GR82"/>
<dbReference type="KEGG" id="usu:LVJ78_07255"/>
<dbReference type="EMBL" id="CP091507">
    <property type="protein sequence ID" value="UOO78515.1"/>
    <property type="molecule type" value="Genomic_DNA"/>
</dbReference>
<proteinExistence type="predicted"/>
<dbReference type="InterPro" id="IPR022742">
    <property type="entry name" value="Hydrolase_4"/>
</dbReference>
<sequence>MLTLENALDIAGPAGKLATLYLPAQGRERGVAVINHPNPRQGGTNTNKVIQTAAKALNQLGFHCYLPNLRGVGSSGGEHDYGRGETDDCIAVIDYARAQHPGAAQFVLGGFSFGGYVSLFAAQARRPDLLLLIAPAVGMYERAEPAAADAARTLLIHGEIDDVVPLGNAFSWAAPQDLPVVVLPESSHFFHGKLMPLRHTILRLAPSFLAMEAAAGK</sequence>
<dbReference type="GO" id="GO:0016787">
    <property type="term" value="F:hydrolase activity"/>
    <property type="evidence" value="ECO:0007669"/>
    <property type="project" value="UniProtKB-KW"/>
</dbReference>
<dbReference type="Proteomes" id="UP000294721">
    <property type="component" value="Unassembled WGS sequence"/>
</dbReference>